<dbReference type="PROSITE" id="PS50904">
    <property type="entry name" value="PRELI_MSF1"/>
    <property type="match status" value="1"/>
</dbReference>
<dbReference type="AlphaFoldDB" id="A0A6C1DY32"/>
<sequence length="175" mass="20108">MVLLHKSTHIFPTDFASVSRAFFNRYPNPYSPHVLSIDTISRNVDQEGNLRTTRLLKKSGKLPTWVKPFLRGITETWIIEVSVVNPANSTMKTYTRNLDHTGIMKVEEYTTYQFDSATSSTIADSRVKFSSGFNMGIKSKVEDWSRTKFDENVKKSRMGMAFVIQKLEEARNPQF</sequence>
<evidence type="ECO:0000259" key="1">
    <source>
        <dbReference type="PROSITE" id="PS50904"/>
    </source>
</evidence>
<protein>
    <submittedName>
        <fullName evidence="2">Uroporphyrinogen-III synthase</fullName>
    </submittedName>
</protein>
<dbReference type="OrthoDB" id="341300at2759"/>
<evidence type="ECO:0000313" key="2">
    <source>
        <dbReference type="EMBL" id="QID81154.1"/>
    </source>
</evidence>
<dbReference type="PANTHER" id="PTHR11158">
    <property type="entry name" value="MSF1/PX19 RELATED"/>
    <property type="match status" value="1"/>
</dbReference>
<dbReference type="EMBL" id="CP048993">
    <property type="protein sequence ID" value="QID81154.1"/>
    <property type="molecule type" value="Genomic_DNA"/>
</dbReference>
<dbReference type="Pfam" id="PF04707">
    <property type="entry name" value="PRELI"/>
    <property type="match status" value="1"/>
</dbReference>
<dbReference type="GO" id="GO:0005758">
    <property type="term" value="C:mitochondrial intermembrane space"/>
    <property type="evidence" value="ECO:0007669"/>
    <property type="project" value="InterPro"/>
</dbReference>
<name>A0A6C1DY32_SACPS</name>
<dbReference type="Proteomes" id="UP000501346">
    <property type="component" value="Chromosome ScXII"/>
</dbReference>
<evidence type="ECO:0000313" key="3">
    <source>
        <dbReference type="Proteomes" id="UP000501346"/>
    </source>
</evidence>
<gene>
    <name evidence="2" type="primary">UPS1_1</name>
    <name evidence="2" type="ORF">GRS66_003515</name>
</gene>
<feature type="domain" description="PRELI/MSF1" evidence="1">
    <location>
        <begin position="2"/>
        <end position="172"/>
    </location>
</feature>
<keyword evidence="3" id="KW-1185">Reference proteome</keyword>
<dbReference type="SMR" id="A0A6C1DY32"/>
<proteinExistence type="predicted"/>
<reference evidence="2 3" key="1">
    <citation type="journal article" date="2019" name="BMC Genomics">
        <title>Chromosome level assembly and comparative genome analysis confirm lager-brewing yeasts originated from a single hybridization.</title>
        <authorList>
            <person name="Salazar A.N."/>
            <person name="Gorter de Vries A.R."/>
            <person name="van den Broek M."/>
            <person name="Brouwers N."/>
            <person name="de la Torre Cortes P."/>
            <person name="Kuijpers N.G.A."/>
            <person name="Daran J.G."/>
            <person name="Abeel T."/>
        </authorList>
    </citation>
    <scope>NUCLEOTIDE SEQUENCE [LARGE SCALE GENOMIC DNA]</scope>
    <source>
        <strain evidence="2 3">CBS 1483</strain>
    </source>
</reference>
<dbReference type="InterPro" id="IPR006797">
    <property type="entry name" value="PRELI/MSF1_dom"/>
</dbReference>
<dbReference type="InterPro" id="IPR037365">
    <property type="entry name" value="Slowmo/Ups"/>
</dbReference>
<accession>A0A6C1DY32</accession>
<organism evidence="2 3">
    <name type="scientific">Saccharomyces pastorianus</name>
    <name type="common">Lager yeast</name>
    <name type="synonym">Saccharomyces cerevisiae x Saccharomyces eubayanus</name>
    <dbReference type="NCBI Taxonomy" id="27292"/>
    <lineage>
        <taxon>Eukaryota</taxon>
        <taxon>Fungi</taxon>
        <taxon>Dikarya</taxon>
        <taxon>Ascomycota</taxon>
        <taxon>Saccharomycotina</taxon>
        <taxon>Saccharomycetes</taxon>
        <taxon>Saccharomycetales</taxon>
        <taxon>Saccharomycetaceae</taxon>
        <taxon>Saccharomyces</taxon>
    </lineage>
</organism>